<dbReference type="Gene3D" id="3.40.1110.10">
    <property type="entry name" value="Calcium-transporting ATPase, cytoplasmic domain N"/>
    <property type="match status" value="1"/>
</dbReference>
<evidence type="ECO:0000256" key="3">
    <source>
        <dbReference type="ARBA" id="ARBA00022475"/>
    </source>
</evidence>
<feature type="region of interest" description="Disordered" evidence="17">
    <location>
        <begin position="66"/>
        <end position="87"/>
    </location>
</feature>
<keyword evidence="4" id="KW-0104">Cadmium</keyword>
<keyword evidence="3 16" id="KW-1003">Cell membrane</keyword>
<keyword evidence="6 16" id="KW-0812">Transmembrane</keyword>
<dbReference type="InterPro" id="IPR059000">
    <property type="entry name" value="ATPase_P-type_domA"/>
</dbReference>
<evidence type="ECO:0000256" key="7">
    <source>
        <dbReference type="ARBA" id="ARBA00022723"/>
    </source>
</evidence>
<evidence type="ECO:0000256" key="8">
    <source>
        <dbReference type="ARBA" id="ARBA00022741"/>
    </source>
</evidence>
<evidence type="ECO:0000256" key="16">
    <source>
        <dbReference type="RuleBase" id="RU362081"/>
    </source>
</evidence>
<evidence type="ECO:0000256" key="12">
    <source>
        <dbReference type="ARBA" id="ARBA00023065"/>
    </source>
</evidence>
<evidence type="ECO:0000256" key="11">
    <source>
        <dbReference type="ARBA" id="ARBA00022989"/>
    </source>
</evidence>
<dbReference type="PRINTS" id="PR00941">
    <property type="entry name" value="CDATPASE"/>
</dbReference>
<gene>
    <name evidence="19" type="ORF">P7H43_01975</name>
</gene>
<dbReference type="Gene3D" id="3.30.70.100">
    <property type="match status" value="1"/>
</dbReference>
<sequence length="716" mass="75962">MEKIYYLKGLDCANCAAKIERGVQGLPGVAEANVDFMNQKLAVTYQDEAAEAEAAAMQKIAQLEPDVEVSTSPSGTPVKTSCDGSCEGAIHHHETQQNENTPQPSFWTQLQDHWDLVRIIITAVALLTLVLWQPTGLVRIVSYVLVYLLIGGDIVKRAVTNLFQGEVFDENFLMTIATVGALFIGEYPEAVLVMFLYQIGEFLQDFAVDRSRKNIKELMDVRPDSARVLVDGQEQIMDPAAVTVGSLVVVNPGEKIPLDGVIKEGKSSLDTSALTGESLPKDVVAGDEILSGTINQAGRLVIETTKDYGASTVSKILELVENASSQKAPAEKFITKFARYYTPAVVLLAVLIVAVPTLFFGGDFHEWLYRGLTFLVISCPCALVISVPLSFFAGIGGASKAGVLIKGSNHLETLAKVDTVVFDKTGTLTEGKFGVDEVSGPLPENEILAYAAALEQHSSHPIAQSILKAYQGTPQAVTEVQEVAGHGITGSVQGVQAAIGNQKLLQSLGITAPEPVGVGTVLYVAVAGKYAGQIVINDQIKPDAKETIQALGQNGVKTTVMLTGDNPQVAQSVAKKLGLTKFFAGLLPEDKVHHVEALTKEAQGKVAFVGDGINDAPVLVTADVGVAMGGVGSDAAIEAADVVIMNDQPSKLVQGMKISRKTLKIVKQNILFALIVKSLVMLLGTLGYASMAAAVFADVGVTLLAVLNALRCLKAK</sequence>
<dbReference type="NCBIfam" id="TIGR01525">
    <property type="entry name" value="ATPase-IB_hvy"/>
    <property type="match status" value="1"/>
</dbReference>
<dbReference type="NCBIfam" id="TIGR01512">
    <property type="entry name" value="ATPase-IB2_Cd"/>
    <property type="match status" value="1"/>
</dbReference>
<evidence type="ECO:0000256" key="17">
    <source>
        <dbReference type="SAM" id="MobiDB-lite"/>
    </source>
</evidence>
<evidence type="ECO:0000256" key="6">
    <source>
        <dbReference type="ARBA" id="ARBA00022692"/>
    </source>
</evidence>
<dbReference type="Pfam" id="PF00702">
    <property type="entry name" value="Hydrolase"/>
    <property type="match status" value="1"/>
</dbReference>
<keyword evidence="5" id="KW-0597">Phosphoprotein</keyword>
<dbReference type="SUPFAM" id="SSF56784">
    <property type="entry name" value="HAD-like"/>
    <property type="match status" value="1"/>
</dbReference>
<dbReference type="SUPFAM" id="SSF81653">
    <property type="entry name" value="Calcium ATPase, transduction domain A"/>
    <property type="match status" value="1"/>
</dbReference>
<reference evidence="19" key="1">
    <citation type="submission" date="2023-03" db="EMBL/GenBank/DDBJ databases">
        <authorList>
            <person name="Shen W."/>
            <person name="Cai J."/>
        </authorList>
    </citation>
    <scope>NUCLEOTIDE SEQUENCE</scope>
    <source>
        <strain evidence="19">B226-2</strain>
    </source>
</reference>
<dbReference type="Proteomes" id="UP001256711">
    <property type="component" value="Unassembled WGS sequence"/>
</dbReference>
<evidence type="ECO:0000259" key="18">
    <source>
        <dbReference type="PROSITE" id="PS50846"/>
    </source>
</evidence>
<dbReference type="RefSeq" id="WP_311834951.1">
    <property type="nucleotide sequence ID" value="NZ_JARQBJ010000001.1"/>
</dbReference>
<dbReference type="InterPro" id="IPR023299">
    <property type="entry name" value="ATPase_P-typ_cyto_dom_N"/>
</dbReference>
<organism evidence="19 20">
    <name type="scientific">Enterococcus asini</name>
    <dbReference type="NCBI Taxonomy" id="57732"/>
    <lineage>
        <taxon>Bacteria</taxon>
        <taxon>Bacillati</taxon>
        <taxon>Bacillota</taxon>
        <taxon>Bacilli</taxon>
        <taxon>Lactobacillales</taxon>
        <taxon>Enterococcaceae</taxon>
        <taxon>Enterococcus</taxon>
    </lineage>
</organism>
<accession>A0AAW8TSH4</accession>
<dbReference type="GO" id="GO:0005886">
    <property type="term" value="C:plasma membrane"/>
    <property type="evidence" value="ECO:0007669"/>
    <property type="project" value="UniProtKB-SubCell"/>
</dbReference>
<dbReference type="SUPFAM" id="SSF55008">
    <property type="entry name" value="HMA, heavy metal-associated domain"/>
    <property type="match status" value="1"/>
</dbReference>
<keyword evidence="12" id="KW-0813">Transport</keyword>
<feature type="domain" description="HMA" evidence="18">
    <location>
        <begin position="1"/>
        <end position="68"/>
    </location>
</feature>
<proteinExistence type="inferred from homology"/>
<dbReference type="PANTHER" id="PTHR48085:SF5">
    <property type="entry name" value="CADMIUM_ZINC-TRANSPORTING ATPASE HMA4-RELATED"/>
    <property type="match status" value="1"/>
</dbReference>
<dbReference type="NCBIfam" id="TIGR01494">
    <property type="entry name" value="ATPase_P-type"/>
    <property type="match status" value="1"/>
</dbReference>
<dbReference type="GO" id="GO:0046872">
    <property type="term" value="F:metal ion binding"/>
    <property type="evidence" value="ECO:0007669"/>
    <property type="project" value="UniProtKB-KW"/>
</dbReference>
<dbReference type="InterPro" id="IPR018303">
    <property type="entry name" value="ATPase_P-typ_P_site"/>
</dbReference>
<dbReference type="PANTHER" id="PTHR48085">
    <property type="entry name" value="CADMIUM/ZINC-TRANSPORTING ATPASE HMA2-RELATED"/>
    <property type="match status" value="1"/>
</dbReference>
<name>A0AAW8TSH4_9ENTE</name>
<dbReference type="CDD" id="cd07548">
    <property type="entry name" value="P-type_ATPase-Cd_Zn_Co_like"/>
    <property type="match status" value="1"/>
</dbReference>
<evidence type="ECO:0000256" key="4">
    <source>
        <dbReference type="ARBA" id="ARBA00022539"/>
    </source>
</evidence>
<keyword evidence="11 16" id="KW-1133">Transmembrane helix</keyword>
<keyword evidence="7 16" id="KW-0479">Metal-binding</keyword>
<keyword evidence="8 16" id="KW-0547">Nucleotide-binding</keyword>
<dbReference type="PROSITE" id="PS00154">
    <property type="entry name" value="ATPASE_E1_E2"/>
    <property type="match status" value="1"/>
</dbReference>
<feature type="compositionally biased region" description="Polar residues" evidence="17">
    <location>
        <begin position="69"/>
        <end position="83"/>
    </location>
</feature>
<comment type="caution">
    <text evidence="19">The sequence shown here is derived from an EMBL/GenBank/DDBJ whole genome shotgun (WGS) entry which is preliminary data.</text>
</comment>
<dbReference type="InterPro" id="IPR023214">
    <property type="entry name" value="HAD_sf"/>
</dbReference>
<dbReference type="Pfam" id="PF00122">
    <property type="entry name" value="E1-E2_ATPase"/>
    <property type="match status" value="1"/>
</dbReference>
<keyword evidence="10" id="KW-1278">Translocase</keyword>
<keyword evidence="13 16" id="KW-0472">Membrane</keyword>
<feature type="transmembrane region" description="Helical" evidence="16">
    <location>
        <begin position="116"/>
        <end position="132"/>
    </location>
</feature>
<evidence type="ECO:0000256" key="5">
    <source>
        <dbReference type="ARBA" id="ARBA00022553"/>
    </source>
</evidence>
<feature type="transmembrane region" description="Helical" evidence="16">
    <location>
        <begin position="340"/>
        <end position="360"/>
    </location>
</feature>
<dbReference type="InterPro" id="IPR027256">
    <property type="entry name" value="P-typ_ATPase_IB"/>
</dbReference>
<keyword evidence="9 16" id="KW-0067">ATP-binding</keyword>
<dbReference type="EMBL" id="JARQBJ010000001">
    <property type="protein sequence ID" value="MDT2809261.1"/>
    <property type="molecule type" value="Genomic_DNA"/>
</dbReference>
<dbReference type="PRINTS" id="PR00119">
    <property type="entry name" value="CATATPASE"/>
</dbReference>
<dbReference type="EC" id="7.2.2.21" evidence="14"/>
<evidence type="ECO:0000256" key="9">
    <source>
        <dbReference type="ARBA" id="ARBA00022840"/>
    </source>
</evidence>
<feature type="transmembrane region" description="Helical" evidence="16">
    <location>
        <begin position="372"/>
        <end position="396"/>
    </location>
</feature>
<dbReference type="GO" id="GO:0005524">
    <property type="term" value="F:ATP binding"/>
    <property type="evidence" value="ECO:0007669"/>
    <property type="project" value="UniProtKB-UniRule"/>
</dbReference>
<keyword evidence="12" id="KW-0406">Ion transport</keyword>
<dbReference type="InterPro" id="IPR001757">
    <property type="entry name" value="P_typ_ATPase"/>
</dbReference>
<dbReference type="SUPFAM" id="SSF81665">
    <property type="entry name" value="Calcium ATPase, transmembrane domain M"/>
    <property type="match status" value="1"/>
</dbReference>
<evidence type="ECO:0000256" key="1">
    <source>
        <dbReference type="ARBA" id="ARBA00004651"/>
    </source>
</evidence>
<feature type="transmembrane region" description="Helical" evidence="16">
    <location>
        <begin position="670"/>
        <end position="689"/>
    </location>
</feature>
<dbReference type="GO" id="GO:0016887">
    <property type="term" value="F:ATP hydrolysis activity"/>
    <property type="evidence" value="ECO:0007669"/>
    <property type="project" value="InterPro"/>
</dbReference>
<evidence type="ECO:0000256" key="14">
    <source>
        <dbReference type="ARBA" id="ARBA00039103"/>
    </source>
</evidence>
<dbReference type="InterPro" id="IPR036412">
    <property type="entry name" value="HAD-like_sf"/>
</dbReference>
<evidence type="ECO:0000256" key="2">
    <source>
        <dbReference type="ARBA" id="ARBA00006024"/>
    </source>
</evidence>
<dbReference type="Pfam" id="PF00403">
    <property type="entry name" value="HMA"/>
    <property type="match status" value="1"/>
</dbReference>
<dbReference type="InterPro" id="IPR023298">
    <property type="entry name" value="ATPase_P-typ_TM_dom_sf"/>
</dbReference>
<dbReference type="InterPro" id="IPR051014">
    <property type="entry name" value="Cation_Transport_ATPase_IB"/>
</dbReference>
<comment type="similarity">
    <text evidence="2 16">Belongs to the cation transport ATPase (P-type) (TC 3.A.3) family. Type IB subfamily.</text>
</comment>
<dbReference type="PROSITE" id="PS01047">
    <property type="entry name" value="HMA_1"/>
    <property type="match status" value="1"/>
</dbReference>
<dbReference type="Gene3D" id="2.70.150.10">
    <property type="entry name" value="Calcium-transporting ATPase, cytoplasmic transduction domain A"/>
    <property type="match status" value="1"/>
</dbReference>
<dbReference type="FunFam" id="2.70.150.10:FF:000002">
    <property type="entry name" value="Copper-transporting ATPase 1, putative"/>
    <property type="match status" value="1"/>
</dbReference>
<dbReference type="PROSITE" id="PS50846">
    <property type="entry name" value="HMA_2"/>
    <property type="match status" value="1"/>
</dbReference>
<dbReference type="GO" id="GO:0008551">
    <property type="term" value="F:P-type cadmium transporter activity"/>
    <property type="evidence" value="ECO:0007669"/>
    <property type="project" value="UniProtKB-EC"/>
</dbReference>
<protein>
    <recommendedName>
        <fullName evidence="14">Cd(2+)-exporting ATPase</fullName>
        <ecNumber evidence="14">7.2.2.21</ecNumber>
    </recommendedName>
</protein>
<dbReference type="AlphaFoldDB" id="A0AAW8TSH4"/>
<evidence type="ECO:0000313" key="20">
    <source>
        <dbReference type="Proteomes" id="UP001256711"/>
    </source>
</evidence>
<dbReference type="Gene3D" id="3.40.50.1000">
    <property type="entry name" value="HAD superfamily/HAD-like"/>
    <property type="match status" value="1"/>
</dbReference>
<feature type="transmembrane region" description="Helical" evidence="16">
    <location>
        <begin position="695"/>
        <end position="713"/>
    </location>
</feature>
<evidence type="ECO:0000313" key="19">
    <source>
        <dbReference type="EMBL" id="MDT2809261.1"/>
    </source>
</evidence>
<evidence type="ECO:0000256" key="10">
    <source>
        <dbReference type="ARBA" id="ARBA00022967"/>
    </source>
</evidence>
<dbReference type="InterPro" id="IPR008250">
    <property type="entry name" value="ATPase_P-typ_transduc_dom_A_sf"/>
</dbReference>
<comment type="subcellular location">
    <subcellularLocation>
        <location evidence="1">Cell membrane</location>
        <topology evidence="1">Multi-pass membrane protein</topology>
    </subcellularLocation>
</comment>
<dbReference type="InterPro" id="IPR017969">
    <property type="entry name" value="Heavy-metal-associated_CS"/>
</dbReference>
<evidence type="ECO:0000256" key="15">
    <source>
        <dbReference type="ARBA" id="ARBA00049338"/>
    </source>
</evidence>
<evidence type="ECO:0000256" key="13">
    <source>
        <dbReference type="ARBA" id="ARBA00023136"/>
    </source>
</evidence>
<comment type="catalytic activity">
    <reaction evidence="15">
        <text>Cd(2+)(in) + ATP + H2O = Cd(2+)(out) + ADP + phosphate + H(+)</text>
        <dbReference type="Rhea" id="RHEA:12132"/>
        <dbReference type="ChEBI" id="CHEBI:15377"/>
        <dbReference type="ChEBI" id="CHEBI:15378"/>
        <dbReference type="ChEBI" id="CHEBI:30616"/>
        <dbReference type="ChEBI" id="CHEBI:43474"/>
        <dbReference type="ChEBI" id="CHEBI:48775"/>
        <dbReference type="ChEBI" id="CHEBI:456216"/>
        <dbReference type="EC" id="7.2.2.21"/>
    </reaction>
</comment>
<dbReference type="InterPro" id="IPR006121">
    <property type="entry name" value="HMA_dom"/>
</dbReference>
<dbReference type="CDD" id="cd00371">
    <property type="entry name" value="HMA"/>
    <property type="match status" value="1"/>
</dbReference>
<dbReference type="InterPro" id="IPR036163">
    <property type="entry name" value="HMA_dom_sf"/>
</dbReference>
<dbReference type="NCBIfam" id="TIGR01511">
    <property type="entry name" value="ATPase-IB1_Cu"/>
    <property type="match status" value="1"/>
</dbReference>